<dbReference type="PANTHER" id="PTHR11566">
    <property type="entry name" value="DYNAMIN"/>
    <property type="match status" value="1"/>
</dbReference>
<evidence type="ECO:0000259" key="3">
    <source>
        <dbReference type="PROSITE" id="PS51388"/>
    </source>
</evidence>
<dbReference type="OrthoDB" id="5061070at2759"/>
<evidence type="ECO:0000256" key="1">
    <source>
        <dbReference type="ARBA" id="ARBA00022741"/>
    </source>
</evidence>
<keyword evidence="1" id="KW-0547">Nucleotide-binding</keyword>
<reference evidence="4 5" key="1">
    <citation type="submission" date="2019-02" db="EMBL/GenBank/DDBJ databases">
        <title>Genome sequencing of the rare red list fungi Bondarzewia mesenterica.</title>
        <authorList>
            <person name="Buettner E."/>
            <person name="Kellner H."/>
        </authorList>
    </citation>
    <scope>NUCLEOTIDE SEQUENCE [LARGE SCALE GENOMIC DNA]</scope>
    <source>
        <strain evidence="4 5">DSM 108281</strain>
    </source>
</reference>
<dbReference type="InterPro" id="IPR003130">
    <property type="entry name" value="GED"/>
</dbReference>
<dbReference type="Gene3D" id="3.40.50.300">
    <property type="entry name" value="P-loop containing nucleotide triphosphate hydrolases"/>
    <property type="match status" value="1"/>
</dbReference>
<dbReference type="GO" id="GO:0005737">
    <property type="term" value="C:cytoplasm"/>
    <property type="evidence" value="ECO:0007669"/>
    <property type="project" value="TreeGrafter"/>
</dbReference>
<dbReference type="GO" id="GO:0008017">
    <property type="term" value="F:microtubule binding"/>
    <property type="evidence" value="ECO:0007669"/>
    <property type="project" value="TreeGrafter"/>
</dbReference>
<dbReference type="GO" id="GO:0031623">
    <property type="term" value="P:receptor internalization"/>
    <property type="evidence" value="ECO:0007669"/>
    <property type="project" value="TreeGrafter"/>
</dbReference>
<dbReference type="InterPro" id="IPR045063">
    <property type="entry name" value="Dynamin_N"/>
</dbReference>
<sequence>MSDHDSDQDNAFGISVSESDDTAFIATDSPVGLSDPVVGEHRRRMLDLINRVHNTGAQLELDIPVIALPRESGTCTRCPTECRLSYSQQPWSCTVSLHFLNDEQNPDSGQPRNVPFGDPILFKNAVEERIRRAQRAILNPRTDPQRFLNGPDEDPESRQLSFSSNSVCLSIRGKDVADLSFVDLPGLIATVGLDGQESDISLINNLVTSFISRPSCIILLTVACETDFENQGAHQLAKLHDPTGNRTIGVLTKPDRIPPGEENNWLGFIRGEGGHNLDWYSVKNPNSLAIRGGVTWEQARAQEFEFFSQVQPWSTLDWVCKQKLGTDKLTQRLSAILSSLISARLPGIQEEVDKLLTRIEQNLRSLPAPPSSEPVTEILRMVGGFIRAVEKHTEGTPTADGLLQTLRPGQEQFTSVIRSTAPDFRPLKRQESATQAMPQPNFLDDNGDDIFVSATPPIFIEEVMERSRTAVTRELPNNYPFIVKKEFVLSFVRQWEAPSKKLFDTTGRILTAHVMSIVDDHFGPFAQGGLRQRVVNIIKTHIKSCLEKTVERIDFLLNVEGAPHTQNRRYYSDFRSKFFSYYKGVRQSSSHSDLMTKLQPQPQPPRVDLPARRAILESMPSALDKTLAALNELGIRDVLPISLAKLLPPDPMDEAIEIMADVRAYFQVAYKRFVDNLTMTIDQELVRGLTVGLEALLFNGLRVNGPQGFENCRKLLQEPPAIVKRRSELQKRRERLTLARQELMDVFV</sequence>
<dbReference type="PANTHER" id="PTHR11566:SF131">
    <property type="entry name" value="GTPASE, PUTATIVE (AFU_ORTHOLOGUE AFUA_6G07630)-RELATED"/>
    <property type="match status" value="1"/>
</dbReference>
<feature type="domain" description="GED" evidence="3">
    <location>
        <begin position="655"/>
        <end position="748"/>
    </location>
</feature>
<dbReference type="Pfam" id="PF02212">
    <property type="entry name" value="GED"/>
    <property type="match status" value="1"/>
</dbReference>
<dbReference type="InterPro" id="IPR000375">
    <property type="entry name" value="Dynamin_stalk"/>
</dbReference>
<keyword evidence="2" id="KW-0342">GTP-binding</keyword>
<dbReference type="Pfam" id="PF00350">
    <property type="entry name" value="Dynamin_N"/>
    <property type="match status" value="1"/>
</dbReference>
<dbReference type="GO" id="GO:0003924">
    <property type="term" value="F:GTPase activity"/>
    <property type="evidence" value="ECO:0007669"/>
    <property type="project" value="InterPro"/>
</dbReference>
<accession>A0A4S4L0C8</accession>
<dbReference type="PRINTS" id="PR00195">
    <property type="entry name" value="DYNAMIN"/>
</dbReference>
<keyword evidence="5" id="KW-1185">Reference proteome</keyword>
<comment type="caution">
    <text evidence="4">The sequence shown here is derived from an EMBL/GenBank/DDBJ whole genome shotgun (WGS) entry which is preliminary data.</text>
</comment>
<dbReference type="GO" id="GO:0005525">
    <property type="term" value="F:GTP binding"/>
    <property type="evidence" value="ECO:0007669"/>
    <property type="project" value="InterPro"/>
</dbReference>
<evidence type="ECO:0000313" key="4">
    <source>
        <dbReference type="EMBL" id="THH04716.1"/>
    </source>
</evidence>
<dbReference type="InterPro" id="IPR022812">
    <property type="entry name" value="Dynamin"/>
</dbReference>
<dbReference type="GO" id="GO:0005874">
    <property type="term" value="C:microtubule"/>
    <property type="evidence" value="ECO:0007669"/>
    <property type="project" value="TreeGrafter"/>
</dbReference>
<gene>
    <name evidence="4" type="ORF">EW146_g10107</name>
</gene>
<evidence type="ECO:0000256" key="2">
    <source>
        <dbReference type="ARBA" id="ARBA00023134"/>
    </source>
</evidence>
<dbReference type="InterPro" id="IPR020850">
    <property type="entry name" value="GED_dom"/>
</dbReference>
<proteinExistence type="predicted"/>
<dbReference type="EMBL" id="SGPL01001114">
    <property type="protein sequence ID" value="THH04716.1"/>
    <property type="molecule type" value="Genomic_DNA"/>
</dbReference>
<name>A0A4S4L0C8_9AGAM</name>
<dbReference type="PROSITE" id="PS51388">
    <property type="entry name" value="GED"/>
    <property type="match status" value="1"/>
</dbReference>
<dbReference type="SUPFAM" id="SSF52540">
    <property type="entry name" value="P-loop containing nucleoside triphosphate hydrolases"/>
    <property type="match status" value="1"/>
</dbReference>
<dbReference type="Pfam" id="PF01031">
    <property type="entry name" value="Dynamin_M"/>
    <property type="match status" value="1"/>
</dbReference>
<dbReference type="Gene3D" id="1.20.120.1240">
    <property type="entry name" value="Dynamin, middle domain"/>
    <property type="match status" value="1"/>
</dbReference>
<dbReference type="GO" id="GO:0005886">
    <property type="term" value="C:plasma membrane"/>
    <property type="evidence" value="ECO:0007669"/>
    <property type="project" value="TreeGrafter"/>
</dbReference>
<dbReference type="SMART" id="SM00053">
    <property type="entry name" value="DYNc"/>
    <property type="match status" value="1"/>
</dbReference>
<dbReference type="AlphaFoldDB" id="A0A4S4L0C8"/>
<dbReference type="CDD" id="cd08771">
    <property type="entry name" value="DLP_1"/>
    <property type="match status" value="1"/>
</dbReference>
<dbReference type="InterPro" id="IPR001401">
    <property type="entry name" value="Dynamin_GTPase"/>
</dbReference>
<dbReference type="InterPro" id="IPR027417">
    <property type="entry name" value="P-loop_NTPase"/>
</dbReference>
<dbReference type="Proteomes" id="UP000310158">
    <property type="component" value="Unassembled WGS sequence"/>
</dbReference>
<organism evidence="4 5">
    <name type="scientific">Bondarzewia mesenterica</name>
    <dbReference type="NCBI Taxonomy" id="1095465"/>
    <lineage>
        <taxon>Eukaryota</taxon>
        <taxon>Fungi</taxon>
        <taxon>Dikarya</taxon>
        <taxon>Basidiomycota</taxon>
        <taxon>Agaricomycotina</taxon>
        <taxon>Agaricomycetes</taxon>
        <taxon>Russulales</taxon>
        <taxon>Bondarzewiaceae</taxon>
        <taxon>Bondarzewia</taxon>
    </lineage>
</organism>
<evidence type="ECO:0000313" key="5">
    <source>
        <dbReference type="Proteomes" id="UP000310158"/>
    </source>
</evidence>
<protein>
    <recommendedName>
        <fullName evidence="3">GED domain-containing protein</fullName>
    </recommendedName>
</protein>